<organism evidence="1 2">
    <name type="scientific">Stieleria neptunia</name>
    <dbReference type="NCBI Taxonomy" id="2527979"/>
    <lineage>
        <taxon>Bacteria</taxon>
        <taxon>Pseudomonadati</taxon>
        <taxon>Planctomycetota</taxon>
        <taxon>Planctomycetia</taxon>
        <taxon>Pirellulales</taxon>
        <taxon>Pirellulaceae</taxon>
        <taxon>Stieleria</taxon>
    </lineage>
</organism>
<dbReference type="AlphaFoldDB" id="A0A518HWP7"/>
<dbReference type="EMBL" id="CP037423">
    <property type="protein sequence ID" value="QDV45285.1"/>
    <property type="molecule type" value="Genomic_DNA"/>
</dbReference>
<protein>
    <submittedName>
        <fullName evidence="1">Uncharacterized protein</fullName>
    </submittedName>
</protein>
<dbReference type="RefSeq" id="WP_145389475.1">
    <property type="nucleotide sequence ID" value="NZ_CP037423.1"/>
</dbReference>
<dbReference type="Proteomes" id="UP000319004">
    <property type="component" value="Chromosome"/>
</dbReference>
<gene>
    <name evidence="1" type="ORF">Enr13x_51610</name>
</gene>
<keyword evidence="2" id="KW-1185">Reference proteome</keyword>
<evidence type="ECO:0000313" key="2">
    <source>
        <dbReference type="Proteomes" id="UP000319004"/>
    </source>
</evidence>
<evidence type="ECO:0000313" key="1">
    <source>
        <dbReference type="EMBL" id="QDV45285.1"/>
    </source>
</evidence>
<proteinExistence type="predicted"/>
<reference evidence="1 2" key="1">
    <citation type="submission" date="2019-03" db="EMBL/GenBank/DDBJ databases">
        <title>Deep-cultivation of Planctomycetes and their phenomic and genomic characterization uncovers novel biology.</title>
        <authorList>
            <person name="Wiegand S."/>
            <person name="Jogler M."/>
            <person name="Boedeker C."/>
            <person name="Pinto D."/>
            <person name="Vollmers J."/>
            <person name="Rivas-Marin E."/>
            <person name="Kohn T."/>
            <person name="Peeters S.H."/>
            <person name="Heuer A."/>
            <person name="Rast P."/>
            <person name="Oberbeckmann S."/>
            <person name="Bunk B."/>
            <person name="Jeske O."/>
            <person name="Meyerdierks A."/>
            <person name="Storesund J.E."/>
            <person name="Kallscheuer N."/>
            <person name="Luecker S."/>
            <person name="Lage O.M."/>
            <person name="Pohl T."/>
            <person name="Merkel B.J."/>
            <person name="Hornburger P."/>
            <person name="Mueller R.-W."/>
            <person name="Bruemmer F."/>
            <person name="Labrenz M."/>
            <person name="Spormann A.M."/>
            <person name="Op den Camp H."/>
            <person name="Overmann J."/>
            <person name="Amann R."/>
            <person name="Jetten M.S.M."/>
            <person name="Mascher T."/>
            <person name="Medema M.H."/>
            <person name="Devos D.P."/>
            <person name="Kaster A.-K."/>
            <person name="Ovreas L."/>
            <person name="Rohde M."/>
            <person name="Galperin M.Y."/>
            <person name="Jogler C."/>
        </authorList>
    </citation>
    <scope>NUCLEOTIDE SEQUENCE [LARGE SCALE GENOMIC DNA]</scope>
    <source>
        <strain evidence="1 2">Enr13</strain>
    </source>
</reference>
<accession>A0A518HWP7</accession>
<sequence>MASSRLKRSRIQIENLENRIVMTGISVAQPPLIELDTAAADITDVYFFAISSAGDRSSGSPFGQGPAIKGDVPAASTPIEPGDVDAILASQVDFSRHFETASNANSASAVLHPGASTDMTTGNAAAEQPSESSFESALAELQESINSLSPTDNMIANDSKTRHDAAIQTVLSAY</sequence>
<name>A0A518HWP7_9BACT</name>
<dbReference type="KEGG" id="snep:Enr13x_51610"/>